<feature type="region of interest" description="Disordered" evidence="1">
    <location>
        <begin position="1"/>
        <end position="20"/>
    </location>
</feature>
<name>A0ABX0HUG6_9BURK</name>
<organism evidence="3 4">
    <name type="scientific">Rubrivivax benzoatilyticus</name>
    <dbReference type="NCBI Taxonomy" id="316997"/>
    <lineage>
        <taxon>Bacteria</taxon>
        <taxon>Pseudomonadati</taxon>
        <taxon>Pseudomonadota</taxon>
        <taxon>Betaproteobacteria</taxon>
        <taxon>Burkholderiales</taxon>
        <taxon>Sphaerotilaceae</taxon>
        <taxon>Rubrivivax</taxon>
    </lineage>
</organism>
<dbReference type="EMBL" id="JAAOCD010000004">
    <property type="protein sequence ID" value="NHK98647.1"/>
    <property type="molecule type" value="Genomic_DNA"/>
</dbReference>
<dbReference type="Pfam" id="PF13191">
    <property type="entry name" value="AAA_16"/>
    <property type="match status" value="1"/>
</dbReference>
<dbReference type="Gene3D" id="3.40.50.300">
    <property type="entry name" value="P-loop containing nucleotide triphosphate hydrolases"/>
    <property type="match status" value="1"/>
</dbReference>
<feature type="domain" description="Orc1-like AAA ATPase" evidence="2">
    <location>
        <begin position="18"/>
        <end position="202"/>
    </location>
</feature>
<keyword evidence="4" id="KW-1185">Reference proteome</keyword>
<protein>
    <submittedName>
        <fullName evidence="3">ATP-binding protein</fullName>
    </submittedName>
</protein>
<keyword evidence="3" id="KW-0547">Nucleotide-binding</keyword>
<proteinExistence type="predicted"/>
<reference evidence="3 4" key="1">
    <citation type="submission" date="2020-03" db="EMBL/GenBank/DDBJ databases">
        <title>Rubrivivax benzoatilyticus JA2 (sequenced after 10 years sub-culturing).</title>
        <authorList>
            <person name="Gupta D."/>
            <person name="Chintalapati S."/>
            <person name="Chintalapati V.R."/>
        </authorList>
    </citation>
    <scope>NUCLEOTIDE SEQUENCE [LARGE SCALE GENOMIC DNA]</scope>
    <source>
        <strain evidence="3 4">JA2-Mal</strain>
    </source>
</reference>
<accession>A0ABX0HUG6</accession>
<dbReference type="InterPro" id="IPR041664">
    <property type="entry name" value="AAA_16"/>
</dbReference>
<evidence type="ECO:0000313" key="4">
    <source>
        <dbReference type="Proteomes" id="UP000802098"/>
    </source>
</evidence>
<dbReference type="GO" id="GO:0005524">
    <property type="term" value="F:ATP binding"/>
    <property type="evidence" value="ECO:0007669"/>
    <property type="project" value="UniProtKB-KW"/>
</dbReference>
<comment type="caution">
    <text evidence="3">The sequence shown here is derived from an EMBL/GenBank/DDBJ whole genome shotgun (WGS) entry which is preliminary data.</text>
</comment>
<dbReference type="PANTHER" id="PTHR34301:SF8">
    <property type="entry name" value="ATPASE DOMAIN-CONTAINING PROTEIN"/>
    <property type="match status" value="1"/>
</dbReference>
<sequence>MDPVRNPFAPGAGSRPPELAGREGILQDARTAIQRALLGKSSRSQMLLGLRGVGKTVLLNKIEEMAESAGHITSAIEAPEGKALSELLVPKINQAVRKLSAAENAKAKAHQALRALRSFSAAFKLTYGEISISVDPEVGVADSGDLEADLPELFVRVGETARAAGKAWTLLIDEVQYLRSSDLAALIVALHKANQRELPVLFFGAGLPQVAALSGDAKSYAERLFHYPAVGALGNEDAESAIRQPIEDEGERIENEALHEIVAKTKGYPYFLQEWGYQCWNIAERSPITLADAVRAAGAATKRLDDGFFKVRFDRLTPKEREYVIAMAKLGSGPYRSSDVAAALKETHQSLGPRRSQIISKGMIYSPSHGDIAFTVPMFEEYLVRNYVKNAAGD</sequence>
<dbReference type="SUPFAM" id="SSF52540">
    <property type="entry name" value="P-loop containing nucleoside triphosphate hydrolases"/>
    <property type="match status" value="1"/>
</dbReference>
<evidence type="ECO:0000256" key="1">
    <source>
        <dbReference type="SAM" id="MobiDB-lite"/>
    </source>
</evidence>
<dbReference type="RefSeq" id="WP_009857877.1">
    <property type="nucleotide sequence ID" value="NZ_JAAOCD010000004.1"/>
</dbReference>
<dbReference type="PANTHER" id="PTHR34301">
    <property type="entry name" value="DNA-BINDING PROTEIN-RELATED"/>
    <property type="match status" value="1"/>
</dbReference>
<gene>
    <name evidence="3" type="ORF">G7087_09695</name>
</gene>
<keyword evidence="3" id="KW-0067">ATP-binding</keyword>
<dbReference type="Proteomes" id="UP000802098">
    <property type="component" value="Unassembled WGS sequence"/>
</dbReference>
<evidence type="ECO:0000313" key="3">
    <source>
        <dbReference type="EMBL" id="NHK98647.1"/>
    </source>
</evidence>
<dbReference type="InterPro" id="IPR027417">
    <property type="entry name" value="P-loop_NTPase"/>
</dbReference>
<evidence type="ECO:0000259" key="2">
    <source>
        <dbReference type="Pfam" id="PF13191"/>
    </source>
</evidence>